<gene>
    <name evidence="2" type="ORF">A4X06_0g2464</name>
</gene>
<evidence type="ECO:0000313" key="3">
    <source>
        <dbReference type="Proteomes" id="UP000077684"/>
    </source>
</evidence>
<reference evidence="2" key="1">
    <citation type="submission" date="2016-04" db="EMBL/GenBank/DDBJ databases">
        <authorList>
            <person name="Nguyen H.D."/>
            <person name="Samba Siva P."/>
            <person name="Cullis J."/>
            <person name="Levesque C.A."/>
            <person name="Hambleton S."/>
        </authorList>
    </citation>
    <scope>NUCLEOTIDE SEQUENCE</scope>
    <source>
        <strain evidence="2">DAOMC 236426</strain>
    </source>
</reference>
<dbReference type="Proteomes" id="UP000077684">
    <property type="component" value="Unassembled WGS sequence"/>
</dbReference>
<organism evidence="2 3">
    <name type="scientific">Tilletia controversa</name>
    <name type="common">dwarf bunt fungus</name>
    <dbReference type="NCBI Taxonomy" id="13291"/>
    <lineage>
        <taxon>Eukaryota</taxon>
        <taxon>Fungi</taxon>
        <taxon>Dikarya</taxon>
        <taxon>Basidiomycota</taxon>
        <taxon>Ustilaginomycotina</taxon>
        <taxon>Exobasidiomycetes</taxon>
        <taxon>Tilletiales</taxon>
        <taxon>Tilletiaceae</taxon>
        <taxon>Tilletia</taxon>
    </lineage>
</organism>
<evidence type="ECO:0000313" key="2">
    <source>
        <dbReference type="EMBL" id="KAE8251975.1"/>
    </source>
</evidence>
<name>A0A8X7MXM4_9BASI</name>
<comment type="caution">
    <text evidence="2">The sequence shown here is derived from an EMBL/GenBank/DDBJ whole genome shotgun (WGS) entry which is preliminary data.</text>
</comment>
<evidence type="ECO:0000256" key="1">
    <source>
        <dbReference type="SAM" id="MobiDB-lite"/>
    </source>
</evidence>
<accession>A0A8X7MXM4</accession>
<sequence length="118" mass="13088">MVAAKKVVEDLLGPLVKNTGAKLTFTTKHRQIKLAAMQDQMDSSGDADDNSVEKLRQAFQQLSQVRHASTKKVKKDASSSPLRSRDWPRNNPRSIAQITARDHEKSSTKGVGDQEECL</sequence>
<feature type="region of interest" description="Disordered" evidence="1">
    <location>
        <begin position="62"/>
        <end position="118"/>
    </location>
</feature>
<protein>
    <submittedName>
        <fullName evidence="2">Uncharacterized protein</fullName>
    </submittedName>
</protein>
<dbReference type="AlphaFoldDB" id="A0A8X7MXM4"/>
<reference evidence="2" key="2">
    <citation type="journal article" date="2019" name="IMA Fungus">
        <title>Genome sequencing and comparison of five Tilletia species to identify candidate genes for the detection of regulated species infecting wheat.</title>
        <authorList>
            <person name="Nguyen H.D.T."/>
            <person name="Sultana T."/>
            <person name="Kesanakurti P."/>
            <person name="Hambleton S."/>
        </authorList>
    </citation>
    <scope>NUCLEOTIDE SEQUENCE</scope>
    <source>
        <strain evidence="2">DAOMC 236426</strain>
    </source>
</reference>
<dbReference type="EMBL" id="LWDE02000191">
    <property type="protein sequence ID" value="KAE8251975.1"/>
    <property type="molecule type" value="Genomic_DNA"/>
</dbReference>
<keyword evidence="3" id="KW-1185">Reference proteome</keyword>
<proteinExistence type="predicted"/>